<organism evidence="2 3">
    <name type="scientific">Portunus trituberculatus</name>
    <name type="common">Swimming crab</name>
    <name type="synonym">Neptunus trituberculatus</name>
    <dbReference type="NCBI Taxonomy" id="210409"/>
    <lineage>
        <taxon>Eukaryota</taxon>
        <taxon>Metazoa</taxon>
        <taxon>Ecdysozoa</taxon>
        <taxon>Arthropoda</taxon>
        <taxon>Crustacea</taxon>
        <taxon>Multicrustacea</taxon>
        <taxon>Malacostraca</taxon>
        <taxon>Eumalacostraca</taxon>
        <taxon>Eucarida</taxon>
        <taxon>Decapoda</taxon>
        <taxon>Pleocyemata</taxon>
        <taxon>Brachyura</taxon>
        <taxon>Eubrachyura</taxon>
        <taxon>Portunoidea</taxon>
        <taxon>Portunidae</taxon>
        <taxon>Portuninae</taxon>
        <taxon>Portunus</taxon>
    </lineage>
</organism>
<evidence type="ECO:0000313" key="3">
    <source>
        <dbReference type="Proteomes" id="UP000324222"/>
    </source>
</evidence>
<dbReference type="EMBL" id="VSRR010001116">
    <property type="protein sequence ID" value="MPC22704.1"/>
    <property type="molecule type" value="Genomic_DNA"/>
</dbReference>
<evidence type="ECO:0000256" key="1">
    <source>
        <dbReference type="SAM" id="MobiDB-lite"/>
    </source>
</evidence>
<accession>A0A5B7DNU8</accession>
<protein>
    <submittedName>
        <fullName evidence="2">Uncharacterized protein</fullName>
    </submittedName>
</protein>
<dbReference type="Proteomes" id="UP000324222">
    <property type="component" value="Unassembled WGS sequence"/>
</dbReference>
<comment type="caution">
    <text evidence="2">The sequence shown here is derived from an EMBL/GenBank/DDBJ whole genome shotgun (WGS) entry which is preliminary data.</text>
</comment>
<name>A0A5B7DNU8_PORTR</name>
<sequence length="128" mass="13927">MITLLSEPRMVGVNEPWGGAWEWVGEWMSGGRPASLLSCGRKPSRNGHPGTPPSPSHGRSLPSHTRPPPSEGTRAGHTLSPPPRVFGRRPRPCLAGIDESLRYRATTAIRGVFHKITGREGCHVFFSV</sequence>
<reference evidence="2 3" key="1">
    <citation type="submission" date="2019-05" db="EMBL/GenBank/DDBJ databases">
        <title>Another draft genome of Portunus trituberculatus and its Hox gene families provides insights of decapod evolution.</title>
        <authorList>
            <person name="Jeong J.-H."/>
            <person name="Song I."/>
            <person name="Kim S."/>
            <person name="Choi T."/>
            <person name="Kim D."/>
            <person name="Ryu S."/>
            <person name="Kim W."/>
        </authorList>
    </citation>
    <scope>NUCLEOTIDE SEQUENCE [LARGE SCALE GENOMIC DNA]</scope>
    <source>
        <tissue evidence="2">Muscle</tissue>
    </source>
</reference>
<feature type="region of interest" description="Disordered" evidence="1">
    <location>
        <begin position="34"/>
        <end position="91"/>
    </location>
</feature>
<evidence type="ECO:0000313" key="2">
    <source>
        <dbReference type="EMBL" id="MPC22704.1"/>
    </source>
</evidence>
<dbReference type="AlphaFoldDB" id="A0A5B7DNU8"/>
<gene>
    <name evidence="2" type="ORF">E2C01_015725</name>
</gene>
<proteinExistence type="predicted"/>
<keyword evidence="3" id="KW-1185">Reference proteome</keyword>